<dbReference type="InterPro" id="IPR016185">
    <property type="entry name" value="PreATP-grasp_dom_sf"/>
</dbReference>
<comment type="similarity">
    <text evidence="4">Belongs to the D-alanine--D-alanine ligase family.</text>
</comment>
<dbReference type="PROSITE" id="PS00843">
    <property type="entry name" value="DALA_DALA_LIGASE_1"/>
    <property type="match status" value="1"/>
</dbReference>
<dbReference type="GO" id="GO:0071555">
    <property type="term" value="P:cell wall organization"/>
    <property type="evidence" value="ECO:0007669"/>
    <property type="project" value="UniProtKB-KW"/>
</dbReference>
<keyword evidence="9 14" id="KW-0067">ATP-binding</keyword>
<dbReference type="RefSeq" id="WP_189565737.1">
    <property type="nucleotide sequence ID" value="NZ_BMXF01000003.1"/>
</dbReference>
<evidence type="ECO:0000313" key="16">
    <source>
        <dbReference type="EMBL" id="GHB77319.1"/>
    </source>
</evidence>
<evidence type="ECO:0000256" key="10">
    <source>
        <dbReference type="ARBA" id="ARBA00022960"/>
    </source>
</evidence>
<dbReference type="SUPFAM" id="SSF52440">
    <property type="entry name" value="PreATP-grasp domain"/>
    <property type="match status" value="1"/>
</dbReference>
<sequence length="578" mass="65231">MRIGIFFGGPSREREISFAGGKTAYEHLDKKLFEAVPVFVDSFGRFIKVQPEVLYKKEIRDFFPSYKQDEGGYRLYTESFPELATKEIESEVGQLIQPSEFTHYFDFAFLAMHGPDCEDGAIQGLLEWYRIPYSGPGLMGSAVGIDKILQNEMIALANGQQKKTDVLRHETWQGQDREEIFEKVKSSLGLPIVVKAPHQGSSIGVAIVQKDDLREFVKAINQCFFQVEVNVDDWLKRSDTEKKAWAQSLANLDEGIGFPVISGDQTFYLPDLLIEHLDQEFAKDSQKITLSSNNAEDQVLLETFVRGQEFSCGCIQLSDGTPLALPPTEVIKVVEVFDFNSKYKPGATRKRIPVDTTFENNQKIREVIALVFHRLGINVCARIDGFLTPGGDILLHDPNTIPGMSPTSLIFKQMAEIGLNVTQSLTYFIRQSIRERIRTGKEVWQLRALLAELDAEITAGVQAELPRKGIVFGKDDTQYAAAQRVYGLINAAGKYRAVPVLKVNEAEYYQLPVQLMFKEYVEDILQECRKTRDPLLVQTSEEGRALAEFYVGDVDLEVHRFESLNGIGEVEDWIILGK</sequence>
<dbReference type="PROSITE" id="PS50975">
    <property type="entry name" value="ATP_GRASP"/>
    <property type="match status" value="1"/>
</dbReference>
<keyword evidence="11" id="KW-0573">Peptidoglycan synthesis</keyword>
<keyword evidence="12" id="KW-0961">Cell wall biogenesis/degradation</keyword>
<evidence type="ECO:0000256" key="3">
    <source>
        <dbReference type="ARBA" id="ARBA00004496"/>
    </source>
</evidence>
<evidence type="ECO:0000256" key="1">
    <source>
        <dbReference type="ARBA" id="ARBA00001936"/>
    </source>
</evidence>
<keyword evidence="10" id="KW-0133">Cell shape</keyword>
<dbReference type="AlphaFoldDB" id="A0A8J3GAX4"/>
<dbReference type="GO" id="GO:0005737">
    <property type="term" value="C:cytoplasm"/>
    <property type="evidence" value="ECO:0007669"/>
    <property type="project" value="UniProtKB-SubCell"/>
</dbReference>
<keyword evidence="7" id="KW-0436">Ligase</keyword>
<dbReference type="InterPro" id="IPR011127">
    <property type="entry name" value="Dala_Dala_lig_N"/>
</dbReference>
<dbReference type="GO" id="GO:0008716">
    <property type="term" value="F:D-alanine-D-alanine ligase activity"/>
    <property type="evidence" value="ECO:0007669"/>
    <property type="project" value="UniProtKB-EC"/>
</dbReference>
<dbReference type="Gene3D" id="3.30.1490.20">
    <property type="entry name" value="ATP-grasp fold, A domain"/>
    <property type="match status" value="1"/>
</dbReference>
<evidence type="ECO:0000256" key="5">
    <source>
        <dbReference type="ARBA" id="ARBA00012216"/>
    </source>
</evidence>
<name>A0A8J3GAX4_9BACT</name>
<accession>A0A8J3GAX4</accession>
<evidence type="ECO:0000256" key="8">
    <source>
        <dbReference type="ARBA" id="ARBA00022741"/>
    </source>
</evidence>
<evidence type="ECO:0000256" key="2">
    <source>
        <dbReference type="ARBA" id="ARBA00001946"/>
    </source>
</evidence>
<evidence type="ECO:0000256" key="7">
    <source>
        <dbReference type="ARBA" id="ARBA00022598"/>
    </source>
</evidence>
<dbReference type="GO" id="GO:0008360">
    <property type="term" value="P:regulation of cell shape"/>
    <property type="evidence" value="ECO:0007669"/>
    <property type="project" value="UniProtKB-KW"/>
</dbReference>
<dbReference type="InterPro" id="IPR000291">
    <property type="entry name" value="D-Ala_lig_Van_CS"/>
</dbReference>
<dbReference type="Gene3D" id="3.40.50.20">
    <property type="match status" value="1"/>
</dbReference>
<evidence type="ECO:0000256" key="12">
    <source>
        <dbReference type="ARBA" id="ARBA00023316"/>
    </source>
</evidence>
<dbReference type="GO" id="GO:0046872">
    <property type="term" value="F:metal ion binding"/>
    <property type="evidence" value="ECO:0007669"/>
    <property type="project" value="InterPro"/>
</dbReference>
<dbReference type="Gene3D" id="3.30.470.20">
    <property type="entry name" value="ATP-grasp fold, B domain"/>
    <property type="match status" value="1"/>
</dbReference>
<feature type="domain" description="ATP-grasp" evidence="15">
    <location>
        <begin position="221"/>
        <end position="430"/>
    </location>
</feature>
<dbReference type="Pfam" id="PF07478">
    <property type="entry name" value="Dala_Dala_lig_C"/>
    <property type="match status" value="2"/>
</dbReference>
<dbReference type="GO" id="GO:0009252">
    <property type="term" value="P:peptidoglycan biosynthetic process"/>
    <property type="evidence" value="ECO:0007669"/>
    <property type="project" value="UniProtKB-KW"/>
</dbReference>
<dbReference type="EC" id="6.3.2.4" evidence="5"/>
<organism evidence="16 17">
    <name type="scientific">Persicitalea jodogahamensis</name>
    <dbReference type="NCBI Taxonomy" id="402147"/>
    <lineage>
        <taxon>Bacteria</taxon>
        <taxon>Pseudomonadati</taxon>
        <taxon>Bacteroidota</taxon>
        <taxon>Cytophagia</taxon>
        <taxon>Cytophagales</taxon>
        <taxon>Spirosomataceae</taxon>
        <taxon>Persicitalea</taxon>
    </lineage>
</organism>
<keyword evidence="8 14" id="KW-0547">Nucleotide-binding</keyword>
<comment type="catalytic activity">
    <reaction evidence="13">
        <text>2 D-alanine + ATP = D-alanyl-D-alanine + ADP + phosphate + H(+)</text>
        <dbReference type="Rhea" id="RHEA:11224"/>
        <dbReference type="ChEBI" id="CHEBI:15378"/>
        <dbReference type="ChEBI" id="CHEBI:30616"/>
        <dbReference type="ChEBI" id="CHEBI:43474"/>
        <dbReference type="ChEBI" id="CHEBI:57416"/>
        <dbReference type="ChEBI" id="CHEBI:57822"/>
        <dbReference type="ChEBI" id="CHEBI:456216"/>
        <dbReference type="EC" id="6.3.2.4"/>
    </reaction>
</comment>
<comment type="subcellular location">
    <subcellularLocation>
        <location evidence="3">Cytoplasm</location>
    </subcellularLocation>
</comment>
<evidence type="ECO:0000313" key="17">
    <source>
        <dbReference type="Proteomes" id="UP000598271"/>
    </source>
</evidence>
<reference evidence="16 17" key="1">
    <citation type="journal article" date="2014" name="Int. J. Syst. Evol. Microbiol.">
        <title>Complete genome sequence of Corynebacterium casei LMG S-19264T (=DSM 44701T), isolated from a smear-ripened cheese.</title>
        <authorList>
            <consortium name="US DOE Joint Genome Institute (JGI-PGF)"/>
            <person name="Walter F."/>
            <person name="Albersmeier A."/>
            <person name="Kalinowski J."/>
            <person name="Ruckert C."/>
        </authorList>
    </citation>
    <scope>NUCLEOTIDE SEQUENCE [LARGE SCALE GENOMIC DNA]</scope>
    <source>
        <strain evidence="16 17">KCTC 12866</strain>
    </source>
</reference>
<evidence type="ECO:0000256" key="13">
    <source>
        <dbReference type="ARBA" id="ARBA00047614"/>
    </source>
</evidence>
<evidence type="ECO:0000256" key="6">
    <source>
        <dbReference type="ARBA" id="ARBA00022490"/>
    </source>
</evidence>
<dbReference type="GO" id="GO:0005524">
    <property type="term" value="F:ATP binding"/>
    <property type="evidence" value="ECO:0007669"/>
    <property type="project" value="UniProtKB-UniRule"/>
</dbReference>
<comment type="cofactor">
    <cofactor evidence="2">
        <name>Mg(2+)</name>
        <dbReference type="ChEBI" id="CHEBI:18420"/>
    </cofactor>
</comment>
<comment type="caution">
    <text evidence="16">The sequence shown here is derived from an EMBL/GenBank/DDBJ whole genome shotgun (WGS) entry which is preliminary data.</text>
</comment>
<dbReference type="Proteomes" id="UP000598271">
    <property type="component" value="Unassembled WGS sequence"/>
</dbReference>
<proteinExistence type="inferred from homology"/>
<dbReference type="Pfam" id="PF01820">
    <property type="entry name" value="Dala_Dala_lig_N"/>
    <property type="match status" value="1"/>
</dbReference>
<dbReference type="PANTHER" id="PTHR23132:SF23">
    <property type="entry name" value="D-ALANINE--D-ALANINE LIGASE B"/>
    <property type="match status" value="1"/>
</dbReference>
<evidence type="ECO:0000256" key="4">
    <source>
        <dbReference type="ARBA" id="ARBA00010871"/>
    </source>
</evidence>
<evidence type="ECO:0000259" key="15">
    <source>
        <dbReference type="PROSITE" id="PS50975"/>
    </source>
</evidence>
<keyword evidence="6" id="KW-0963">Cytoplasm</keyword>
<gene>
    <name evidence="16" type="ORF">GCM10007390_34230</name>
</gene>
<dbReference type="SUPFAM" id="SSF56059">
    <property type="entry name" value="Glutathione synthetase ATP-binding domain-like"/>
    <property type="match status" value="1"/>
</dbReference>
<comment type="cofactor">
    <cofactor evidence="1">
        <name>Mn(2+)</name>
        <dbReference type="ChEBI" id="CHEBI:29035"/>
    </cofactor>
</comment>
<protein>
    <recommendedName>
        <fullName evidence="5">D-alanine--D-alanine ligase</fullName>
        <ecNumber evidence="5">6.3.2.4</ecNumber>
    </recommendedName>
</protein>
<dbReference type="PANTHER" id="PTHR23132">
    <property type="entry name" value="D-ALANINE--D-ALANINE LIGASE"/>
    <property type="match status" value="1"/>
</dbReference>
<dbReference type="InterPro" id="IPR013815">
    <property type="entry name" value="ATP_grasp_subdomain_1"/>
</dbReference>
<dbReference type="InterPro" id="IPR011761">
    <property type="entry name" value="ATP-grasp"/>
</dbReference>
<evidence type="ECO:0000256" key="9">
    <source>
        <dbReference type="ARBA" id="ARBA00022840"/>
    </source>
</evidence>
<keyword evidence="17" id="KW-1185">Reference proteome</keyword>
<dbReference type="InterPro" id="IPR011095">
    <property type="entry name" value="Dala_Dala_lig_C"/>
</dbReference>
<evidence type="ECO:0000256" key="14">
    <source>
        <dbReference type="PROSITE-ProRule" id="PRU00409"/>
    </source>
</evidence>
<evidence type="ECO:0000256" key="11">
    <source>
        <dbReference type="ARBA" id="ARBA00022984"/>
    </source>
</evidence>
<dbReference type="EMBL" id="BMXF01000003">
    <property type="protein sequence ID" value="GHB77319.1"/>
    <property type="molecule type" value="Genomic_DNA"/>
</dbReference>